<evidence type="ECO:0000259" key="14">
    <source>
        <dbReference type="PROSITE" id="PS50095"/>
    </source>
</evidence>
<evidence type="ECO:0000256" key="6">
    <source>
        <dbReference type="ARBA" id="ARBA00022964"/>
    </source>
</evidence>
<name>A0A665W4G4_ECHNA</name>
<evidence type="ECO:0000256" key="1">
    <source>
        <dbReference type="ARBA" id="ARBA00004496"/>
    </source>
</evidence>
<evidence type="ECO:0000256" key="2">
    <source>
        <dbReference type="ARBA" id="ARBA00005189"/>
    </source>
</evidence>
<organism evidence="16 17">
    <name type="scientific">Echeneis naucrates</name>
    <name type="common">Live sharksucker</name>
    <dbReference type="NCBI Taxonomy" id="173247"/>
    <lineage>
        <taxon>Eukaryota</taxon>
        <taxon>Metazoa</taxon>
        <taxon>Chordata</taxon>
        <taxon>Craniata</taxon>
        <taxon>Vertebrata</taxon>
        <taxon>Euteleostomi</taxon>
        <taxon>Actinopterygii</taxon>
        <taxon>Neopterygii</taxon>
        <taxon>Teleostei</taxon>
        <taxon>Neoteleostei</taxon>
        <taxon>Acanthomorphata</taxon>
        <taxon>Carangaria</taxon>
        <taxon>Carangiformes</taxon>
        <taxon>Echeneidae</taxon>
        <taxon>Echeneis</taxon>
    </lineage>
</organism>
<evidence type="ECO:0000256" key="8">
    <source>
        <dbReference type="ARBA" id="ARBA00023004"/>
    </source>
</evidence>
<dbReference type="PROSITE" id="PS00711">
    <property type="entry name" value="LIPOXYGENASE_1"/>
    <property type="match status" value="1"/>
</dbReference>
<feature type="binding site" evidence="10">
    <location>
        <position position="371"/>
    </location>
    <ligand>
        <name>Fe cation</name>
        <dbReference type="ChEBI" id="CHEBI:24875"/>
        <note>catalytic</note>
    </ligand>
</feature>
<evidence type="ECO:0000259" key="15">
    <source>
        <dbReference type="PROSITE" id="PS51393"/>
    </source>
</evidence>
<reference evidence="16" key="2">
    <citation type="submission" date="2025-08" db="UniProtKB">
        <authorList>
            <consortium name="Ensembl"/>
        </authorList>
    </citation>
    <scope>IDENTIFICATION</scope>
</reference>
<dbReference type="FunFam" id="1.20.245.10:FF:000001">
    <property type="entry name" value="Arachidonate 5-lipoxygenase a"/>
    <property type="match status" value="1"/>
</dbReference>
<keyword evidence="5 10" id="KW-0479">Metal-binding</keyword>
<evidence type="ECO:0000313" key="17">
    <source>
        <dbReference type="Proteomes" id="UP000472264"/>
    </source>
</evidence>
<dbReference type="InParanoid" id="A0A665W4G4"/>
<proteinExistence type="inferred from homology"/>
<sequence>MDYKVTVHTTSVTNATNAITFTDVFIKLVGTEGESDRTRLLNPRGTTSFHSGAVSVNFTVSYHTSLGKLFLIEVDQQDTPDNPEHAWFPARVEVKSPDGETYHFPIHRRIIDSEVQCFRERTALKFSEETQSVCLFHRVKEKNHRMDDYRWEVYADGIPQCMKVLDTGSLPSEVQFSWTRDIEFKLTAAASLIELKLEGLANCKKTWKNLDALDNVFWDRHIPDYVQQNWKEDEFFAYQFLNGVNPMVIRRCTVLPENFPVTDDMLSLCEGSLADEMQRGNIFLSDYKNLDGLDSNVINGKKQYLMAPLVLLHKTPEDKLMPVAIQLKQTPADDNPVFFPDDEYDWLMAKIFVRSADYNEHQLNFHLLRTHLLAEVFSVSLLRNVPMVHPLYKLLIPHTRYTLQINFLARKNLISKDGVFNQIAAAGGNALIPLLQRSMSSLTYSSLCIKEDIAERGLESVPNFYYRDDGVRLWDIIYRFVHGVISHFYNNDAEVQEDCELQRWILDIFEHGFLSQAETGIPYRFLTVAELIKFVTMVIFTCSAQHSAVNNGQYDYSAWMPNAPSSLQLPPPTTKGTTNEATMLKTLPDINTTVNGMATLWLLSKHYYDFVQLGRYPEEHFSEETPRRLIREFQGELEQLSKDVRKRNKNMGMPYKYLDPTEFENSVGI</sequence>
<dbReference type="Pfam" id="PF00305">
    <property type="entry name" value="Lipoxygenase"/>
    <property type="match status" value="1"/>
</dbReference>
<evidence type="ECO:0000256" key="9">
    <source>
        <dbReference type="ARBA" id="ARBA00023098"/>
    </source>
</evidence>
<dbReference type="InterPro" id="IPR001885">
    <property type="entry name" value="LipOase_mml"/>
</dbReference>
<dbReference type="GO" id="GO:0005506">
    <property type="term" value="F:iron ion binding"/>
    <property type="evidence" value="ECO:0007669"/>
    <property type="project" value="InterPro"/>
</dbReference>
<keyword evidence="4" id="KW-0963">Cytoplasm</keyword>
<feature type="binding site" evidence="11">
    <location>
        <position position="86"/>
    </location>
    <ligand>
        <name>Ca(2+)</name>
        <dbReference type="ChEBI" id="CHEBI:29108"/>
        <label>1</label>
    </ligand>
</feature>
<dbReference type="InterPro" id="IPR020834">
    <property type="entry name" value="LipOase_CS"/>
</dbReference>
<comment type="similarity">
    <text evidence="3 13">Belongs to the lipoxygenase family.</text>
</comment>
<dbReference type="Gene3D" id="3.10.450.60">
    <property type="match status" value="1"/>
</dbReference>
<reference evidence="16" key="3">
    <citation type="submission" date="2025-09" db="UniProtKB">
        <authorList>
            <consortium name="Ensembl"/>
        </authorList>
    </citation>
    <scope>IDENTIFICATION</scope>
</reference>
<dbReference type="InterPro" id="IPR001024">
    <property type="entry name" value="PLAT/LH2_dom"/>
</dbReference>
<dbReference type="Pfam" id="PF01477">
    <property type="entry name" value="PLAT"/>
    <property type="match status" value="1"/>
</dbReference>
<dbReference type="Gene3D" id="1.20.245.10">
    <property type="entry name" value="Lipoxygenase-1, Domain 5"/>
    <property type="match status" value="1"/>
</dbReference>
<dbReference type="PANTHER" id="PTHR11771">
    <property type="entry name" value="LIPOXYGENASE"/>
    <property type="match status" value="1"/>
</dbReference>
<dbReference type="Gene3D" id="2.60.60.20">
    <property type="entry name" value="PLAT/LH2 domain"/>
    <property type="match status" value="1"/>
</dbReference>
<feature type="binding site" evidence="10">
    <location>
        <position position="546"/>
    </location>
    <ligand>
        <name>Fe cation</name>
        <dbReference type="ChEBI" id="CHEBI:24875"/>
        <note>catalytic</note>
    </ligand>
</feature>
<comment type="cofactor">
    <cofactor evidence="10">
        <name>Fe cation</name>
        <dbReference type="ChEBI" id="CHEBI:24875"/>
    </cofactor>
    <text evidence="10">Binds 1 Fe cation per subunit.</text>
</comment>
<comment type="subcellular location">
    <subcellularLocation>
        <location evidence="1">Cytoplasm</location>
    </subcellularLocation>
</comment>
<dbReference type="PRINTS" id="PR00467">
    <property type="entry name" value="MAMLPOXGNASE"/>
</dbReference>
<reference evidence="16" key="1">
    <citation type="submission" date="2021-04" db="EMBL/GenBank/DDBJ databases">
        <authorList>
            <consortium name="Wellcome Sanger Institute Data Sharing"/>
        </authorList>
    </citation>
    <scope>NUCLEOTIDE SEQUENCE [LARGE SCALE GENOMIC DNA]</scope>
</reference>
<dbReference type="InterPro" id="IPR013819">
    <property type="entry name" value="LipOase_C"/>
</dbReference>
<dbReference type="SUPFAM" id="SSF48484">
    <property type="entry name" value="Lipoxigenase"/>
    <property type="match status" value="1"/>
</dbReference>
<dbReference type="Proteomes" id="UP000472264">
    <property type="component" value="Chromosome 1"/>
</dbReference>
<keyword evidence="17" id="KW-1185">Reference proteome</keyword>
<feature type="binding site" evidence="10">
    <location>
        <position position="669"/>
    </location>
    <ligand>
        <name>Fe cation</name>
        <dbReference type="ChEBI" id="CHEBI:24875"/>
        <note>catalytic</note>
    </ligand>
</feature>
<comment type="pathway">
    <text evidence="2">Lipid metabolism.</text>
</comment>
<protein>
    <submittedName>
        <fullName evidence="16">Hydroperoxide isomerase ALOXE3-like</fullName>
    </submittedName>
</protein>
<dbReference type="InterPro" id="IPR000907">
    <property type="entry name" value="LipOase"/>
</dbReference>
<keyword evidence="9" id="KW-0443">Lipid metabolism</keyword>
<dbReference type="PRINTS" id="PR00087">
    <property type="entry name" value="LIPOXYGENASE"/>
</dbReference>
<dbReference type="SMART" id="SM00308">
    <property type="entry name" value="LH2"/>
    <property type="match status" value="1"/>
</dbReference>
<dbReference type="GO" id="GO:0005737">
    <property type="term" value="C:cytoplasm"/>
    <property type="evidence" value="ECO:0007669"/>
    <property type="project" value="UniProtKB-SubCell"/>
</dbReference>
<dbReference type="InterPro" id="IPR020833">
    <property type="entry name" value="LipOase_Fe_BS"/>
</dbReference>
<dbReference type="InterPro" id="IPR036392">
    <property type="entry name" value="PLAT/LH2_dom_sf"/>
</dbReference>
<keyword evidence="7 13" id="KW-0560">Oxidoreductase</keyword>
<evidence type="ECO:0000256" key="4">
    <source>
        <dbReference type="ARBA" id="ARBA00022490"/>
    </source>
</evidence>
<feature type="binding site" evidence="11">
    <location>
        <position position="42"/>
    </location>
    <ligand>
        <name>Ca(2+)</name>
        <dbReference type="ChEBI" id="CHEBI:29108"/>
        <label>1</label>
    </ligand>
</feature>
<evidence type="ECO:0000256" key="12">
    <source>
        <dbReference type="PROSITE-ProRule" id="PRU00152"/>
    </source>
</evidence>
<dbReference type="PROSITE" id="PS00081">
    <property type="entry name" value="LIPOXYGENASE_2"/>
    <property type="match status" value="1"/>
</dbReference>
<dbReference type="GO" id="GO:0016702">
    <property type="term" value="F:oxidoreductase activity, acting on single donors with incorporation of molecular oxygen, incorporation of two atoms of oxygen"/>
    <property type="evidence" value="ECO:0007669"/>
    <property type="project" value="InterPro"/>
</dbReference>
<dbReference type="PROSITE" id="PS51393">
    <property type="entry name" value="LIPOXYGENASE_3"/>
    <property type="match status" value="1"/>
</dbReference>
<feature type="binding site" evidence="10">
    <location>
        <position position="366"/>
    </location>
    <ligand>
        <name>Fe cation</name>
        <dbReference type="ChEBI" id="CHEBI:24875"/>
        <note>catalytic</note>
    </ligand>
</feature>
<comment type="caution">
    <text evidence="12">Lacks conserved residue(s) required for the propagation of feature annotation.</text>
</comment>
<evidence type="ECO:0000256" key="10">
    <source>
        <dbReference type="PIRSR" id="PIRSR601885-1"/>
    </source>
</evidence>
<dbReference type="InterPro" id="IPR036226">
    <property type="entry name" value="LipOase_C_sf"/>
</dbReference>
<evidence type="ECO:0000256" key="7">
    <source>
        <dbReference type="ARBA" id="ARBA00023002"/>
    </source>
</evidence>
<dbReference type="Ensembl" id="ENSENLT00000039758.1">
    <property type="protein sequence ID" value="ENSENLP00000038736.1"/>
    <property type="gene ID" value="ENSENLG00000016722.1"/>
</dbReference>
<evidence type="ECO:0000256" key="3">
    <source>
        <dbReference type="ARBA" id="ARBA00009419"/>
    </source>
</evidence>
<dbReference type="GO" id="GO:0034440">
    <property type="term" value="P:lipid oxidation"/>
    <property type="evidence" value="ECO:0007669"/>
    <property type="project" value="InterPro"/>
</dbReference>
<feature type="domain" description="PLAT" evidence="14">
    <location>
        <begin position="1"/>
        <end position="124"/>
    </location>
</feature>
<dbReference type="OMA" id="ETPKGMA"/>
<evidence type="ECO:0000256" key="5">
    <source>
        <dbReference type="ARBA" id="ARBA00022723"/>
    </source>
</evidence>
<dbReference type="AlphaFoldDB" id="A0A665W4G4"/>
<feature type="domain" description="Lipoxygenase" evidence="15">
    <location>
        <begin position="124"/>
        <end position="669"/>
    </location>
</feature>
<accession>A0A665W4G4</accession>
<keyword evidence="8 10" id="KW-0408">Iron</keyword>
<gene>
    <name evidence="16" type="primary">LOC115048238</name>
</gene>
<keyword evidence="11" id="KW-0106">Calcium</keyword>
<evidence type="ECO:0000256" key="11">
    <source>
        <dbReference type="PIRSR" id="PIRSR601885-2"/>
    </source>
</evidence>
<evidence type="ECO:0000256" key="13">
    <source>
        <dbReference type="RuleBase" id="RU003974"/>
    </source>
</evidence>
<dbReference type="PROSITE" id="PS50095">
    <property type="entry name" value="PLAT"/>
    <property type="match status" value="1"/>
</dbReference>
<dbReference type="SUPFAM" id="SSF49723">
    <property type="entry name" value="Lipase/lipooxygenase domain (PLAT/LH2 domain)"/>
    <property type="match status" value="1"/>
</dbReference>
<evidence type="ECO:0000313" key="16">
    <source>
        <dbReference type="Ensembl" id="ENSENLP00000038736.1"/>
    </source>
</evidence>
<keyword evidence="6 13" id="KW-0223">Dioxygenase</keyword>